<feature type="compositionally biased region" description="Polar residues" evidence="15">
    <location>
        <begin position="543"/>
        <end position="555"/>
    </location>
</feature>
<dbReference type="GO" id="GO:0004674">
    <property type="term" value="F:protein serine/threonine kinase activity"/>
    <property type="evidence" value="ECO:0007669"/>
    <property type="project" value="UniProtKB-KW"/>
</dbReference>
<keyword evidence="4" id="KW-0217">Developmental protein</keyword>
<evidence type="ECO:0000256" key="2">
    <source>
        <dbReference type="ARBA" id="ARBA00004496"/>
    </source>
</evidence>
<keyword evidence="18" id="KW-1185">Reference proteome</keyword>
<comment type="similarity">
    <text evidence="14">Belongs to the protein kinase superfamily. Ser/Thr protein kinase family. WNK subfamily.</text>
</comment>
<keyword evidence="5" id="KW-0963">Cytoplasm</keyword>
<dbReference type="GO" id="GO:0005524">
    <property type="term" value="F:ATP binding"/>
    <property type="evidence" value="ECO:0007669"/>
    <property type="project" value="UniProtKB-KW"/>
</dbReference>
<comment type="cofactor">
    <cofactor evidence="1">
        <name>Mg(2+)</name>
        <dbReference type="ChEBI" id="CHEBI:18420"/>
    </cofactor>
</comment>
<dbReference type="GO" id="GO:0140694">
    <property type="term" value="P:membraneless organelle assembly"/>
    <property type="evidence" value="ECO:0007669"/>
    <property type="project" value="UniProtKB-ARBA"/>
</dbReference>
<evidence type="ECO:0000256" key="1">
    <source>
        <dbReference type="ARBA" id="ARBA00001946"/>
    </source>
</evidence>
<dbReference type="Gene3D" id="3.30.200.20">
    <property type="entry name" value="Phosphorylase Kinase, domain 1"/>
    <property type="match status" value="1"/>
</dbReference>
<keyword evidence="16" id="KW-0472">Membrane</keyword>
<evidence type="ECO:0000256" key="6">
    <source>
        <dbReference type="ARBA" id="ARBA00022527"/>
    </source>
</evidence>
<feature type="compositionally biased region" description="Low complexity" evidence="15">
    <location>
        <begin position="522"/>
        <end position="542"/>
    </location>
</feature>
<comment type="catalytic activity">
    <reaction evidence="12">
        <text>L-threonyl-[protein] + ATP = O-phospho-L-threonyl-[protein] + ADP + H(+)</text>
        <dbReference type="Rhea" id="RHEA:46608"/>
        <dbReference type="Rhea" id="RHEA-COMP:11060"/>
        <dbReference type="Rhea" id="RHEA-COMP:11605"/>
        <dbReference type="ChEBI" id="CHEBI:15378"/>
        <dbReference type="ChEBI" id="CHEBI:30013"/>
        <dbReference type="ChEBI" id="CHEBI:30616"/>
        <dbReference type="ChEBI" id="CHEBI:61977"/>
        <dbReference type="ChEBI" id="CHEBI:456216"/>
        <dbReference type="EC" id="2.7.11.1"/>
    </reaction>
</comment>
<dbReference type="InterPro" id="IPR011009">
    <property type="entry name" value="Kinase-like_dom_sf"/>
</dbReference>
<proteinExistence type="inferred from homology"/>
<dbReference type="AlphaFoldDB" id="A0A0N4ZKI2"/>
<feature type="region of interest" description="Disordered" evidence="15">
    <location>
        <begin position="512"/>
        <end position="569"/>
    </location>
</feature>
<evidence type="ECO:0000256" key="7">
    <source>
        <dbReference type="ARBA" id="ARBA00022679"/>
    </source>
</evidence>
<dbReference type="InterPro" id="IPR008271">
    <property type="entry name" value="Ser/Thr_kinase_AS"/>
</dbReference>
<evidence type="ECO:0000259" key="17">
    <source>
        <dbReference type="PROSITE" id="PS50011"/>
    </source>
</evidence>
<name>A0A0N4ZKI2_PARTI</name>
<keyword evidence="8" id="KW-0547">Nucleotide-binding</keyword>
<dbReference type="WBParaSite" id="PTRK_0000861600.1">
    <property type="protein sequence ID" value="PTRK_0000861600.1"/>
    <property type="gene ID" value="PTRK_0000861600"/>
</dbReference>
<dbReference type="FunFam" id="1.10.510.10:FF:000006">
    <property type="entry name" value="Serine/threonine-protein kinase WNK1 isoform 2"/>
    <property type="match status" value="1"/>
</dbReference>
<evidence type="ECO:0000313" key="19">
    <source>
        <dbReference type="WBParaSite" id="PTRK_0000861600.1"/>
    </source>
</evidence>
<evidence type="ECO:0000256" key="5">
    <source>
        <dbReference type="ARBA" id="ARBA00022490"/>
    </source>
</evidence>
<evidence type="ECO:0000256" key="3">
    <source>
        <dbReference type="ARBA" id="ARBA00012513"/>
    </source>
</evidence>
<evidence type="ECO:0000256" key="8">
    <source>
        <dbReference type="ARBA" id="ARBA00022741"/>
    </source>
</evidence>
<organism evidence="18 19">
    <name type="scientific">Parastrongyloides trichosuri</name>
    <name type="common">Possum-specific nematode worm</name>
    <dbReference type="NCBI Taxonomy" id="131310"/>
    <lineage>
        <taxon>Eukaryota</taxon>
        <taxon>Metazoa</taxon>
        <taxon>Ecdysozoa</taxon>
        <taxon>Nematoda</taxon>
        <taxon>Chromadorea</taxon>
        <taxon>Rhabditida</taxon>
        <taxon>Tylenchina</taxon>
        <taxon>Panagrolaimomorpha</taxon>
        <taxon>Strongyloidoidea</taxon>
        <taxon>Strongyloididae</taxon>
        <taxon>Parastrongyloides</taxon>
    </lineage>
</organism>
<dbReference type="InterPro" id="IPR000719">
    <property type="entry name" value="Prot_kinase_dom"/>
</dbReference>
<dbReference type="GO" id="GO:0071474">
    <property type="term" value="P:cellular hyperosmotic response"/>
    <property type="evidence" value="ECO:0007669"/>
    <property type="project" value="UniProtKB-ARBA"/>
</dbReference>
<comment type="catalytic activity">
    <reaction evidence="13">
        <text>L-seryl-[protein] + ATP = O-phospho-L-seryl-[protein] + ADP + H(+)</text>
        <dbReference type="Rhea" id="RHEA:17989"/>
        <dbReference type="Rhea" id="RHEA-COMP:9863"/>
        <dbReference type="Rhea" id="RHEA-COMP:11604"/>
        <dbReference type="ChEBI" id="CHEBI:15378"/>
        <dbReference type="ChEBI" id="CHEBI:29999"/>
        <dbReference type="ChEBI" id="CHEBI:30616"/>
        <dbReference type="ChEBI" id="CHEBI:83421"/>
        <dbReference type="ChEBI" id="CHEBI:456216"/>
        <dbReference type="EC" id="2.7.11.1"/>
    </reaction>
</comment>
<dbReference type="FunFam" id="3.30.200.20:FF:001054">
    <property type="entry name" value="Serine/threonine-protein kinase WNK1"/>
    <property type="match status" value="1"/>
</dbReference>
<sequence>MEPTTNIQNPEKIQQPINEPQVLSPQQITGAIHIPMPQQIPTSNIVIQNDNCNQNNGGGNNGKTPAQIAALINMKIVKCPYCNMGTLKNKLLYMKLLMFCLISVFLFPCGICIWYCLYCTTMTTKMSTEQQEKPIDKSPNGRFLKFDEELGRGSFKTVYRGLDTETGIAVAWCELQEDKLNKQEKQRFREEAAMLKDLEHSSIVKFYDYWENHNTGKNKCIVLVTELMTSGTLKLYIKRFKTINVKILKSWCKQILRGLNFLHTRNPPVIHRDLKCDNIFITGTTGSVKIGDLGLSTFKNMSHAKSVIGTPEFMAPEMYEEMYDEAVDVYAFGMCLLEMVTGEYPYAECDFPVKIYKKVSCGIKPDCFDKIPEDYAEVKDIIDRCIRFNKDERMTISQLLQHEFFSQEDHHGIKLEIKSKDEDIDSSNCKMHLTITDPKKRLEYKLNDGEGLQIFFDYMEDSVEDLVDQLIEQHHVPEGERKILTKKIKDKVNLLKKELELKQISMNKKLEQQKSEELADVSLNNVTSNNTNNEKTNNDSSTKQSNTTEISTDLSGQHKHKKTITNRRTKKGRFDITTINIAPTTFVRTSSIPEGTVDEIDIAHNNTIVMKNIDSAQNVNDNVKEKTDNNIPTHQTYAEVLRHNTEAINQTPQTEHENVSKKPLETKAGKHITFHMIPNSVNYDSTEYLQENIISNSEPVTINNPGVQNFISYENPHTTKENTMISKHEDIRNTMNKNENNYEERPTNKDLNSSIHDLELELRKLSGVCGVKLKGDYENGFKTDPPKNTQRISEDSQIISQQATISNQNAPMPGPVNVVAQHKHLETCSGFSVEDLSYLLKMAQQQIVLQQQFLLTAIEGKASMTKFDQYISFQKGIQNHNNSKQLPSNYKETNQNDNISSTAHCSPEIQNISSPEYSHSLIESKKTVKTEISNNSPTYHYNDGISSSQTPYNHIHHGPNLEAVDRKLQSFKQTQKISNDNVSHSNPVRRKHSRNHLLEDKRKEAVTLNQFSVTNSLHNQQQHMPPQSTNTQTFESSIISKDCSHQSLGTCCSTDESYKKLPNIHYNLTHTLPQEVDDVLNYQNSINSSRNSSIYKNSHFSCHSSEHYSTIDADVNVIEREMELYKIDKLVSFTLEKHKKELLELRNRQCNELREIKHLSSLINLKAQELVRQMNIENEDVGGKKNKMEYNNE</sequence>
<evidence type="ECO:0000256" key="11">
    <source>
        <dbReference type="ARBA" id="ARBA00023054"/>
    </source>
</evidence>
<evidence type="ECO:0000256" key="13">
    <source>
        <dbReference type="ARBA" id="ARBA00048679"/>
    </source>
</evidence>
<keyword evidence="16" id="KW-0812">Transmembrane</keyword>
<dbReference type="Proteomes" id="UP000038045">
    <property type="component" value="Unplaced"/>
</dbReference>
<dbReference type="GO" id="GO:0140693">
    <property type="term" value="F:molecular condensate scaffold activity"/>
    <property type="evidence" value="ECO:0007669"/>
    <property type="project" value="UniProtKB-ARBA"/>
</dbReference>
<evidence type="ECO:0000256" key="4">
    <source>
        <dbReference type="ARBA" id="ARBA00022473"/>
    </source>
</evidence>
<keyword evidence="11" id="KW-0175">Coiled coil</keyword>
<evidence type="ECO:0000313" key="18">
    <source>
        <dbReference type="Proteomes" id="UP000038045"/>
    </source>
</evidence>
<dbReference type="CDD" id="cd13983">
    <property type="entry name" value="STKc_WNK"/>
    <property type="match status" value="1"/>
</dbReference>
<accession>A0A0N4ZKI2</accession>
<dbReference type="Gene3D" id="1.10.510.10">
    <property type="entry name" value="Transferase(Phosphotransferase) domain 1"/>
    <property type="match status" value="1"/>
</dbReference>
<protein>
    <recommendedName>
        <fullName evidence="3">non-specific serine/threonine protein kinase</fullName>
        <ecNumber evidence="3">2.7.11.1</ecNumber>
    </recommendedName>
</protein>
<evidence type="ECO:0000256" key="9">
    <source>
        <dbReference type="ARBA" id="ARBA00022777"/>
    </source>
</evidence>
<evidence type="ECO:0000256" key="16">
    <source>
        <dbReference type="SAM" id="Phobius"/>
    </source>
</evidence>
<dbReference type="PROSITE" id="PS50011">
    <property type="entry name" value="PROTEIN_KINASE_DOM"/>
    <property type="match status" value="1"/>
</dbReference>
<dbReference type="EC" id="2.7.11.1" evidence="3"/>
<evidence type="ECO:0000256" key="12">
    <source>
        <dbReference type="ARBA" id="ARBA00047899"/>
    </source>
</evidence>
<keyword evidence="9" id="KW-0418">Kinase</keyword>
<reference evidence="19" key="1">
    <citation type="submission" date="2017-02" db="UniProtKB">
        <authorList>
            <consortium name="WormBaseParasite"/>
        </authorList>
    </citation>
    <scope>IDENTIFICATION</scope>
</reference>
<dbReference type="SMART" id="SM00220">
    <property type="entry name" value="S_TKc"/>
    <property type="match status" value="1"/>
</dbReference>
<evidence type="ECO:0000256" key="15">
    <source>
        <dbReference type="SAM" id="MobiDB-lite"/>
    </source>
</evidence>
<dbReference type="InterPro" id="IPR050588">
    <property type="entry name" value="WNK_Ser-Thr_kinase"/>
</dbReference>
<dbReference type="GO" id="GO:0006884">
    <property type="term" value="P:cell volume homeostasis"/>
    <property type="evidence" value="ECO:0007669"/>
    <property type="project" value="UniProtKB-ARBA"/>
</dbReference>
<keyword evidence="6" id="KW-0723">Serine/threonine-protein kinase</keyword>
<comment type="subcellular location">
    <subcellularLocation>
        <location evidence="2">Cytoplasm</location>
    </subcellularLocation>
</comment>
<evidence type="ECO:0000256" key="14">
    <source>
        <dbReference type="ARBA" id="ARBA00061662"/>
    </source>
</evidence>
<dbReference type="SUPFAM" id="SSF56112">
    <property type="entry name" value="Protein kinase-like (PK-like)"/>
    <property type="match status" value="1"/>
</dbReference>
<evidence type="ECO:0000256" key="10">
    <source>
        <dbReference type="ARBA" id="ARBA00022840"/>
    </source>
</evidence>
<dbReference type="Pfam" id="PF00069">
    <property type="entry name" value="Pkinase"/>
    <property type="match status" value="1"/>
</dbReference>
<dbReference type="STRING" id="131310.A0A0N4ZKI2"/>
<keyword evidence="10" id="KW-0067">ATP-binding</keyword>
<dbReference type="PANTHER" id="PTHR13902">
    <property type="entry name" value="SERINE/THREONINE-PROTEIN KINASE WNK WITH NO LYSINE -RELATED"/>
    <property type="match status" value="1"/>
</dbReference>
<feature type="transmembrane region" description="Helical" evidence="16">
    <location>
        <begin position="96"/>
        <end position="117"/>
    </location>
</feature>
<dbReference type="GO" id="GO:0005737">
    <property type="term" value="C:cytoplasm"/>
    <property type="evidence" value="ECO:0007669"/>
    <property type="project" value="UniProtKB-SubCell"/>
</dbReference>
<dbReference type="PROSITE" id="PS00108">
    <property type="entry name" value="PROTEIN_KINASE_ST"/>
    <property type="match status" value="1"/>
</dbReference>
<dbReference type="Gene3D" id="3.10.20.90">
    <property type="entry name" value="Phosphatidylinositol 3-kinase Catalytic Subunit, Chain A, domain 1"/>
    <property type="match status" value="1"/>
</dbReference>
<keyword evidence="7" id="KW-0808">Transferase</keyword>
<feature type="compositionally biased region" description="Basic residues" evidence="15">
    <location>
        <begin position="557"/>
        <end position="569"/>
    </location>
</feature>
<keyword evidence="16" id="KW-1133">Transmembrane helix</keyword>
<feature type="domain" description="Protein kinase" evidence="17">
    <location>
        <begin position="144"/>
        <end position="405"/>
    </location>
</feature>